<name>A0A5J4VEG3_9EUKA</name>
<gene>
    <name evidence="1" type="ORF">EZS28_023548</name>
</gene>
<organism evidence="1 2">
    <name type="scientific">Streblomastix strix</name>
    <dbReference type="NCBI Taxonomy" id="222440"/>
    <lineage>
        <taxon>Eukaryota</taxon>
        <taxon>Metamonada</taxon>
        <taxon>Preaxostyla</taxon>
        <taxon>Oxymonadida</taxon>
        <taxon>Streblomastigidae</taxon>
        <taxon>Streblomastix</taxon>
    </lineage>
</organism>
<proteinExistence type="predicted"/>
<evidence type="ECO:0000313" key="2">
    <source>
        <dbReference type="Proteomes" id="UP000324800"/>
    </source>
</evidence>
<dbReference type="EMBL" id="SNRW01007634">
    <property type="protein sequence ID" value="KAA6380927.1"/>
    <property type="molecule type" value="Genomic_DNA"/>
</dbReference>
<sequence>MQIRKDKIVSCTDGLTELSQTPNEEDSLCPKYIYNGIAKALKTKSQYESMIQNKEVIRELKWWIRRIEDNQPESLIHKTETGSSAKDA</sequence>
<comment type="caution">
    <text evidence="1">The sequence shown here is derived from an EMBL/GenBank/DDBJ whole genome shotgun (WGS) entry which is preliminary data.</text>
</comment>
<evidence type="ECO:0000313" key="1">
    <source>
        <dbReference type="EMBL" id="KAA6380927.1"/>
    </source>
</evidence>
<evidence type="ECO:0008006" key="3">
    <source>
        <dbReference type="Google" id="ProtNLM"/>
    </source>
</evidence>
<accession>A0A5J4VEG3</accession>
<dbReference type="AlphaFoldDB" id="A0A5J4VEG3"/>
<protein>
    <recommendedName>
        <fullName evidence="3">PPM-type phosphatase domain-containing protein</fullName>
    </recommendedName>
</protein>
<dbReference type="Proteomes" id="UP000324800">
    <property type="component" value="Unassembled WGS sequence"/>
</dbReference>
<reference evidence="1 2" key="1">
    <citation type="submission" date="2019-03" db="EMBL/GenBank/DDBJ databases">
        <title>Single cell metagenomics reveals metabolic interactions within the superorganism composed of flagellate Streblomastix strix and complex community of Bacteroidetes bacteria on its surface.</title>
        <authorList>
            <person name="Treitli S.C."/>
            <person name="Kolisko M."/>
            <person name="Husnik F."/>
            <person name="Keeling P."/>
            <person name="Hampl V."/>
        </authorList>
    </citation>
    <scope>NUCLEOTIDE SEQUENCE [LARGE SCALE GENOMIC DNA]</scope>
    <source>
        <strain evidence="1">ST1C</strain>
    </source>
</reference>